<dbReference type="EMBL" id="JAVHJO010000011">
    <property type="protein sequence ID" value="KAK6533340.1"/>
    <property type="molecule type" value="Genomic_DNA"/>
</dbReference>
<evidence type="ECO:0000313" key="3">
    <source>
        <dbReference type="Proteomes" id="UP001365542"/>
    </source>
</evidence>
<feature type="region of interest" description="Disordered" evidence="1">
    <location>
        <begin position="40"/>
        <end position="74"/>
    </location>
</feature>
<evidence type="ECO:0000313" key="2">
    <source>
        <dbReference type="EMBL" id="KAK6533340.1"/>
    </source>
</evidence>
<protein>
    <submittedName>
        <fullName evidence="2">Uncharacterized protein</fullName>
    </submittedName>
</protein>
<feature type="region of interest" description="Disordered" evidence="1">
    <location>
        <begin position="1"/>
        <end position="22"/>
    </location>
</feature>
<feature type="compositionally biased region" description="Polar residues" evidence="1">
    <location>
        <begin position="61"/>
        <end position="74"/>
    </location>
</feature>
<proteinExistence type="predicted"/>
<keyword evidence="3" id="KW-1185">Reference proteome</keyword>
<dbReference type="AlphaFoldDB" id="A0AAV9X1M0"/>
<sequence>MESARKQSRNDLRAMNNFQHPEMRQVIKDLHETIDQFGKEEQERIKARKEKKAAQKMAPSGGNTSSELNAQEKG</sequence>
<evidence type="ECO:0000256" key="1">
    <source>
        <dbReference type="SAM" id="MobiDB-lite"/>
    </source>
</evidence>
<comment type="caution">
    <text evidence="2">The sequence shown here is derived from an EMBL/GenBank/DDBJ whole genome shotgun (WGS) entry which is preliminary data.</text>
</comment>
<gene>
    <name evidence="2" type="ORF">TWF694_002290</name>
</gene>
<name>A0AAV9X1M0_9PEZI</name>
<accession>A0AAV9X1M0</accession>
<reference evidence="2 3" key="1">
    <citation type="submission" date="2019-10" db="EMBL/GenBank/DDBJ databases">
        <authorList>
            <person name="Palmer J.M."/>
        </authorList>
    </citation>
    <scope>NUCLEOTIDE SEQUENCE [LARGE SCALE GENOMIC DNA]</scope>
    <source>
        <strain evidence="2 3">TWF694</strain>
    </source>
</reference>
<organism evidence="2 3">
    <name type="scientific">Orbilia ellipsospora</name>
    <dbReference type="NCBI Taxonomy" id="2528407"/>
    <lineage>
        <taxon>Eukaryota</taxon>
        <taxon>Fungi</taxon>
        <taxon>Dikarya</taxon>
        <taxon>Ascomycota</taxon>
        <taxon>Pezizomycotina</taxon>
        <taxon>Orbiliomycetes</taxon>
        <taxon>Orbiliales</taxon>
        <taxon>Orbiliaceae</taxon>
        <taxon>Orbilia</taxon>
    </lineage>
</organism>
<feature type="compositionally biased region" description="Basic and acidic residues" evidence="1">
    <location>
        <begin position="1"/>
        <end position="12"/>
    </location>
</feature>
<dbReference type="Proteomes" id="UP001365542">
    <property type="component" value="Unassembled WGS sequence"/>
</dbReference>